<evidence type="ECO:0000313" key="5">
    <source>
        <dbReference type="Proteomes" id="UP000294927"/>
    </source>
</evidence>
<evidence type="ECO:0000259" key="3">
    <source>
        <dbReference type="Pfam" id="PF23359"/>
    </source>
</evidence>
<dbReference type="InterPro" id="IPR055370">
    <property type="entry name" value="Lsr2_DNA-bd"/>
</dbReference>
<protein>
    <submittedName>
        <fullName evidence="4">Lsr2 protein</fullName>
    </submittedName>
</protein>
<dbReference type="EMBL" id="SOCP01000002">
    <property type="protein sequence ID" value="TDV56145.1"/>
    <property type="molecule type" value="Genomic_DNA"/>
</dbReference>
<evidence type="ECO:0000256" key="1">
    <source>
        <dbReference type="ARBA" id="ARBA00023125"/>
    </source>
</evidence>
<evidence type="ECO:0000259" key="2">
    <source>
        <dbReference type="Pfam" id="PF11774"/>
    </source>
</evidence>
<dbReference type="GO" id="GO:0003677">
    <property type="term" value="F:DNA binding"/>
    <property type="evidence" value="ECO:0007669"/>
    <property type="project" value="UniProtKB-KW"/>
</dbReference>
<dbReference type="AlphaFoldDB" id="A0A4R7W204"/>
<dbReference type="Gene3D" id="3.30.60.230">
    <property type="entry name" value="Lsr2, dimerization domain"/>
    <property type="match status" value="1"/>
</dbReference>
<comment type="caution">
    <text evidence="4">The sequence shown here is derived from an EMBL/GenBank/DDBJ whole genome shotgun (WGS) entry which is preliminary data.</text>
</comment>
<keyword evidence="5" id="KW-1185">Reference proteome</keyword>
<dbReference type="InterPro" id="IPR042261">
    <property type="entry name" value="Lsr2-like_dimerization"/>
</dbReference>
<gene>
    <name evidence="4" type="ORF">CLV71_102211</name>
</gene>
<dbReference type="OrthoDB" id="4113332at2"/>
<accession>A0A4R7W204</accession>
<sequence>MAQQTIVQLVDDLDGSQTTDISTVTFGLDGVTYEIDLSEANASNLRESVQDFVTHARRTGGRLRTGAGVKPVGATTASHEQAQAIREWARRNGHEVSNRGRIPASLIEAFETAQAEATTTTRKRRAKVTAP</sequence>
<dbReference type="InterPro" id="IPR024412">
    <property type="entry name" value="Lsr2_dim_dom"/>
</dbReference>
<dbReference type="RefSeq" id="WP_133901424.1">
    <property type="nucleotide sequence ID" value="NZ_SOCP01000002.1"/>
</dbReference>
<feature type="domain" description="Lsr2 dimerization" evidence="2">
    <location>
        <begin position="1"/>
        <end position="60"/>
    </location>
</feature>
<keyword evidence="1" id="KW-0238">DNA-binding</keyword>
<feature type="domain" description="Lsr2 DNA-binding" evidence="3">
    <location>
        <begin position="78"/>
        <end position="113"/>
    </location>
</feature>
<dbReference type="InterPro" id="IPR036625">
    <property type="entry name" value="E3-bd_dom_sf"/>
</dbReference>
<organism evidence="4 5">
    <name type="scientific">Actinophytocola oryzae</name>
    <dbReference type="NCBI Taxonomy" id="502181"/>
    <lineage>
        <taxon>Bacteria</taxon>
        <taxon>Bacillati</taxon>
        <taxon>Actinomycetota</taxon>
        <taxon>Actinomycetes</taxon>
        <taxon>Pseudonocardiales</taxon>
        <taxon>Pseudonocardiaceae</taxon>
    </lineage>
</organism>
<dbReference type="GO" id="GO:0016746">
    <property type="term" value="F:acyltransferase activity"/>
    <property type="evidence" value="ECO:0007669"/>
    <property type="project" value="InterPro"/>
</dbReference>
<dbReference type="Pfam" id="PF11774">
    <property type="entry name" value="Lsr2"/>
    <property type="match status" value="1"/>
</dbReference>
<name>A0A4R7W204_9PSEU</name>
<dbReference type="Proteomes" id="UP000294927">
    <property type="component" value="Unassembled WGS sequence"/>
</dbReference>
<evidence type="ECO:0000313" key="4">
    <source>
        <dbReference type="EMBL" id="TDV56145.1"/>
    </source>
</evidence>
<dbReference type="Gene3D" id="4.10.320.10">
    <property type="entry name" value="E3-binding domain"/>
    <property type="match status" value="1"/>
</dbReference>
<proteinExistence type="predicted"/>
<dbReference type="Pfam" id="PF23359">
    <property type="entry name" value="Lsr2_DNA-bd"/>
    <property type="match status" value="1"/>
</dbReference>
<reference evidence="4 5" key="1">
    <citation type="submission" date="2019-03" db="EMBL/GenBank/DDBJ databases">
        <title>Genomic Encyclopedia of Archaeal and Bacterial Type Strains, Phase II (KMG-II): from individual species to whole genera.</title>
        <authorList>
            <person name="Goeker M."/>
        </authorList>
    </citation>
    <scope>NUCLEOTIDE SEQUENCE [LARGE SCALE GENOMIC DNA]</scope>
    <source>
        <strain evidence="4 5">DSM 45499</strain>
    </source>
</reference>